<dbReference type="GO" id="GO:0008800">
    <property type="term" value="F:beta-lactamase activity"/>
    <property type="evidence" value="ECO:0007669"/>
    <property type="project" value="InterPro"/>
</dbReference>
<dbReference type="GO" id="GO:0046677">
    <property type="term" value="P:response to antibiotic"/>
    <property type="evidence" value="ECO:0007669"/>
    <property type="project" value="InterPro"/>
</dbReference>
<organism evidence="2 3">
    <name type="scientific">Collinsella aerofaciens (strain ATCC 25986 / DSM 3979 / JCM 10188 / KCTC 3647 / NCTC 11838 / VPI 1003)</name>
    <dbReference type="NCBI Taxonomy" id="411903"/>
    <lineage>
        <taxon>Bacteria</taxon>
        <taxon>Bacillati</taxon>
        <taxon>Actinomycetota</taxon>
        <taxon>Coriobacteriia</taxon>
        <taxon>Coriobacteriales</taxon>
        <taxon>Coriobacteriaceae</taxon>
        <taxon>Collinsella</taxon>
    </lineage>
</organism>
<feature type="domain" description="Beta-lactamase class A catalytic" evidence="1">
    <location>
        <begin position="129"/>
        <end position="332"/>
    </location>
</feature>
<dbReference type="SUPFAM" id="SSF56601">
    <property type="entry name" value="beta-lactamase/transpeptidase-like"/>
    <property type="match status" value="1"/>
</dbReference>
<dbReference type="InterPro" id="IPR045155">
    <property type="entry name" value="Beta-lactam_cat"/>
</dbReference>
<accession>A4EC45</accession>
<dbReference type="EMBL" id="AAVN02000009">
    <property type="protein sequence ID" value="EBA38938.1"/>
    <property type="molecule type" value="Genomic_DNA"/>
</dbReference>
<dbReference type="InterPro" id="IPR012338">
    <property type="entry name" value="Beta-lactam/transpept-like"/>
</dbReference>
<reference evidence="2 3" key="1">
    <citation type="submission" date="2007-01" db="EMBL/GenBank/DDBJ databases">
        <title>Draft genome sequence of Collinsella aerofaciens (ATCC 25986).</title>
        <authorList>
            <person name="Sudarsanam P."/>
            <person name="Ley R."/>
            <person name="Guruge J."/>
            <person name="Turnbaugh P.J."/>
            <person name="Mahowald M."/>
            <person name="Liep D."/>
            <person name="Gordon J."/>
        </authorList>
    </citation>
    <scope>NUCLEOTIDE SEQUENCE [LARGE SCALE GENOMIC DNA]</scope>
    <source>
        <strain evidence="3">ATCC 25986 / DSM 3979 / JCM 10188 / KCTC 3647 / NCTC 11838 / VPI 1003</strain>
    </source>
</reference>
<dbReference type="InterPro" id="IPR000871">
    <property type="entry name" value="Beta-lactam_class-A"/>
</dbReference>
<dbReference type="PANTHER" id="PTHR35333:SF3">
    <property type="entry name" value="BETA-LACTAMASE-TYPE TRANSPEPTIDASE FOLD CONTAINING PROTEIN"/>
    <property type="match status" value="1"/>
</dbReference>
<dbReference type="Gene3D" id="3.40.710.10">
    <property type="entry name" value="DD-peptidase/beta-lactamase superfamily"/>
    <property type="match status" value="1"/>
</dbReference>
<dbReference type="AlphaFoldDB" id="A4EC45"/>
<reference evidence="2 3" key="2">
    <citation type="submission" date="2007-04" db="EMBL/GenBank/DDBJ databases">
        <authorList>
            <person name="Fulton L."/>
            <person name="Clifton S."/>
            <person name="Fulton B."/>
            <person name="Xu J."/>
            <person name="Minx P."/>
            <person name="Mardis E.R."/>
            <person name="Wilson R.K."/>
        </authorList>
    </citation>
    <scope>NUCLEOTIDE SEQUENCE [LARGE SCALE GENOMIC DNA]</scope>
    <source>
        <strain evidence="3">ATCC 25986 / DSM 3979 / JCM 10188 / KCTC 3647 / NCTC 11838 / VPI 1003</strain>
    </source>
</reference>
<sequence length="357" mass="37208">MVGSESVYCGEQGRGGGDNVEAFRFPPGDAPLTARDCSRRVFCAGMLTGALASVMSLGGCAARRNEAEGSAVPVKQKANHPSAQKTEAVACASWIAGLQQDIEALVEPYDGSTSVYAVALDPQTFASLDGEVAVAPDARRVAASIIKLPILACALETVTAGELSLDEQITVTQQDIVGGSGNIQSRGAGVSYGIDELLHAMIAQSDNVAANLVIGRLGMDTVNETCAALGLTQTVLARLMMDTEAQAQGRENYTSARDAAAVLQRLAAGTIATPELCERARGYLLAQEDARGIVEGVPGGVLVAHKTGSLANAQHDAAIVYAERPYVLAILTQDLEREQALALERDISFAINARAHS</sequence>
<name>A4EC45_COLAA</name>
<comment type="caution">
    <text evidence="2">The sequence shown here is derived from an EMBL/GenBank/DDBJ whole genome shotgun (WGS) entry which is preliminary data.</text>
</comment>
<dbReference type="Pfam" id="PF13354">
    <property type="entry name" value="Beta-lactamase2"/>
    <property type="match status" value="1"/>
</dbReference>
<dbReference type="PANTHER" id="PTHR35333">
    <property type="entry name" value="BETA-LACTAMASE"/>
    <property type="match status" value="1"/>
</dbReference>
<evidence type="ECO:0000259" key="1">
    <source>
        <dbReference type="Pfam" id="PF13354"/>
    </source>
</evidence>
<protein>
    <submittedName>
        <fullName evidence="2">Putative beta-lactamase</fullName>
    </submittedName>
</protein>
<proteinExistence type="predicted"/>
<evidence type="ECO:0000313" key="3">
    <source>
        <dbReference type="Proteomes" id="UP000002979"/>
    </source>
</evidence>
<gene>
    <name evidence="2" type="ORF">COLAER_02024</name>
</gene>
<dbReference type="Proteomes" id="UP000002979">
    <property type="component" value="Unassembled WGS sequence"/>
</dbReference>
<evidence type="ECO:0000313" key="2">
    <source>
        <dbReference type="EMBL" id="EBA38938.1"/>
    </source>
</evidence>
<dbReference type="GO" id="GO:0030655">
    <property type="term" value="P:beta-lactam antibiotic catabolic process"/>
    <property type="evidence" value="ECO:0007669"/>
    <property type="project" value="InterPro"/>
</dbReference>